<dbReference type="Proteomes" id="UP000012371">
    <property type="component" value="Unassembled WGS sequence"/>
</dbReference>
<dbReference type="STRING" id="1257025.LEP1GSC203_1102"/>
<evidence type="ECO:0000313" key="1">
    <source>
        <dbReference type="EMBL" id="EMY61519.1"/>
    </source>
</evidence>
<gene>
    <name evidence="1" type="ORF">LEP1GSC203_1102</name>
</gene>
<dbReference type="RefSeq" id="WP_002974195.1">
    <property type="nucleotide sequence ID" value="NZ_AOGW02000010.1"/>
</dbReference>
<organism evidence="1 2">
    <name type="scientific">Leptospira terpstrae serovar Hualin str. LT 11-33 = ATCC 700639</name>
    <dbReference type="NCBI Taxonomy" id="1257025"/>
    <lineage>
        <taxon>Bacteria</taxon>
        <taxon>Pseudomonadati</taxon>
        <taxon>Spirochaetota</taxon>
        <taxon>Spirochaetia</taxon>
        <taxon>Leptospirales</taxon>
        <taxon>Leptospiraceae</taxon>
        <taxon>Leptospira</taxon>
    </lineage>
</organism>
<protein>
    <submittedName>
        <fullName evidence="1">PF13643 domain protein</fullName>
    </submittedName>
</protein>
<proteinExistence type="predicted"/>
<dbReference type="EMBL" id="AOGW02000010">
    <property type="protein sequence ID" value="EMY61519.1"/>
    <property type="molecule type" value="Genomic_DNA"/>
</dbReference>
<dbReference type="OrthoDB" id="1092260at2"/>
<accession>N1VP68</accession>
<keyword evidence="2" id="KW-1185">Reference proteome</keyword>
<name>N1VP68_9LEPT</name>
<comment type="caution">
    <text evidence="1">The sequence shown here is derived from an EMBL/GenBank/DDBJ whole genome shotgun (WGS) entry which is preliminary data.</text>
</comment>
<evidence type="ECO:0000313" key="2">
    <source>
        <dbReference type="Proteomes" id="UP000012371"/>
    </source>
</evidence>
<reference evidence="1" key="1">
    <citation type="submission" date="2013-03" db="EMBL/GenBank/DDBJ databases">
        <authorList>
            <person name="Harkins D.M."/>
            <person name="Durkin A.S."/>
            <person name="Brinkac L.M."/>
            <person name="Haft D.H."/>
            <person name="Selengut J.D."/>
            <person name="Sanka R."/>
            <person name="DePew J."/>
            <person name="Purushe J."/>
            <person name="Hartskeerl R.A."/>
            <person name="Ahmed A."/>
            <person name="van der Linden H."/>
            <person name="Goris M.G.A."/>
            <person name="Vinetz J.M."/>
            <person name="Sutton G.G."/>
            <person name="Nierman W.C."/>
            <person name="Fouts D.E."/>
        </authorList>
    </citation>
    <scope>NUCLEOTIDE SEQUENCE [LARGE SCALE GENOMIC DNA]</scope>
    <source>
        <strain evidence="1">LT 11-33</strain>
    </source>
</reference>
<sequence>MPNLTLKHGAGQSNTFSANKIVDSCPICNRHIEPIQIIGQIKKDNDIELIYLCVNSECKSYFISYFKHNGKSYEFLYSLPKTIVKNEFSTEITKTSPNFIEIYNQASVAEQQNLYHIAGVGFRKSLEFLIKDYLIIKFPEDEEKIKKELLGNSIRNRISDQNIKACAERAAWLGNDETHYTKKWEDKDISDLKILLQLTVKWIEAELLTKAYLENMNN</sequence>
<dbReference type="AlphaFoldDB" id="N1VP68"/>